<name>V4HUL4_PSEL2</name>
<evidence type="ECO:0000259" key="8">
    <source>
        <dbReference type="Pfam" id="PF00557"/>
    </source>
</evidence>
<evidence type="ECO:0000256" key="5">
    <source>
        <dbReference type="ARBA" id="ARBA00023049"/>
    </source>
</evidence>
<keyword evidence="2 7" id="KW-0479">Metal-binding</keyword>
<evidence type="ECO:0000256" key="2">
    <source>
        <dbReference type="ARBA" id="ARBA00022723"/>
    </source>
</evidence>
<dbReference type="GO" id="GO:0046872">
    <property type="term" value="F:metal ion binding"/>
    <property type="evidence" value="ECO:0007669"/>
    <property type="project" value="UniProtKB-KW"/>
</dbReference>
<sequence length="455" mass="52013">MLDSVINNLNKYGYTVDTLANLYAEHITTLQARTKTIVEREGLDGLVIHSGQAKRQFLDDMYYPFKVNPQFKAWLPVIDNPHCWLVVNGTDKPKLIFYRPVDFWHKVPDEPSDFWADYFDITLLVHPEQVEKLLPYDKEKFAYIGEYLEVAQALGFGQMNPESIMNYLHYHRAYKTQYEMTCLREANRIAVFGHKAARDEFYAGGSEFSIQQAYLNATSHMENDTPYGNIVALNKHCAILHYTHFERQAPSEHLSFLIDAGANFNGYASDITRTYDFAKQGQFAEMVDALNQHQIALGNALEPGKLYGDLHIDCHLRMAQILADFKVVNLSAEQIVEKGISSTFFPHGLGHHIGLQVHDMGGFMADEQGTHQAPPEGHPFLRCTRRIEAGQVFTIEPGLYFIDSLLGDLAKSEHTQHVNWDKVEEFKPYGGIRIEDNIIVHQDRLENMTRALNLD</sequence>
<organism evidence="10 11">
    <name type="scientific">Pseudoalteromonas luteoviolacea (strain 2ta16)</name>
    <dbReference type="NCBI Taxonomy" id="1353533"/>
    <lineage>
        <taxon>Bacteria</taxon>
        <taxon>Pseudomonadati</taxon>
        <taxon>Pseudomonadota</taxon>
        <taxon>Gammaproteobacteria</taxon>
        <taxon>Alteromonadales</taxon>
        <taxon>Pseudoalteromonadaceae</taxon>
        <taxon>Pseudoalteromonas</taxon>
    </lineage>
</organism>
<feature type="domain" description="Peptidase M24" evidence="8">
    <location>
        <begin position="182"/>
        <end position="441"/>
    </location>
</feature>
<dbReference type="GO" id="GO:0008235">
    <property type="term" value="F:metalloexopeptidase activity"/>
    <property type="evidence" value="ECO:0007669"/>
    <property type="project" value="UniProtKB-UniRule"/>
</dbReference>
<dbReference type="PROSITE" id="PS00491">
    <property type="entry name" value="PROLINE_PEPTIDASE"/>
    <property type="match status" value="1"/>
</dbReference>
<comment type="cofactor">
    <cofactor evidence="7">
        <name>Mn(2+)</name>
        <dbReference type="ChEBI" id="CHEBI:29035"/>
    </cofactor>
    <text evidence="7">Binds 2 manganese ions per subunit.</text>
</comment>
<comment type="function">
    <text evidence="7">Splits dipeptides with a prolyl residue in the C-terminal position.</text>
</comment>
<proteinExistence type="inferred from homology"/>
<dbReference type="GO" id="GO:0006508">
    <property type="term" value="P:proteolysis"/>
    <property type="evidence" value="ECO:0007669"/>
    <property type="project" value="UniProtKB-KW"/>
</dbReference>
<dbReference type="PANTHER" id="PTHR43226:SF8">
    <property type="entry name" value="XAA-PRO DIPEPTIDASE"/>
    <property type="match status" value="1"/>
</dbReference>
<reference evidence="10 11" key="1">
    <citation type="submission" date="2013-07" db="EMBL/GenBank/DDBJ databases">
        <title>Draft genome sequence of Pseudoalteromonas luteoviolacea 2ta16.</title>
        <authorList>
            <person name="Allen E.E."/>
            <person name="Azam F."/>
            <person name="Podell S."/>
        </authorList>
    </citation>
    <scope>NUCLEOTIDE SEQUENCE [LARGE SCALE GENOMIC DNA]</scope>
    <source>
        <strain evidence="10 11">2ta16</strain>
    </source>
</reference>
<dbReference type="SUPFAM" id="SSF55920">
    <property type="entry name" value="Creatinase/aminopeptidase"/>
    <property type="match status" value="1"/>
</dbReference>
<dbReference type="GO" id="GO:0016795">
    <property type="term" value="F:phosphoric triester hydrolase activity"/>
    <property type="evidence" value="ECO:0007669"/>
    <property type="project" value="InterPro"/>
</dbReference>
<accession>V4HUL4</accession>
<comment type="similarity">
    <text evidence="7">Belongs to the peptidase M24B family. Bacterial-type prolidase subfamily.</text>
</comment>
<dbReference type="Gene3D" id="3.40.350.10">
    <property type="entry name" value="Creatinase/prolidase N-terminal domain"/>
    <property type="match status" value="1"/>
</dbReference>
<keyword evidence="1 7" id="KW-0645">Protease</keyword>
<dbReference type="GO" id="GO:0102009">
    <property type="term" value="F:proline dipeptidase activity"/>
    <property type="evidence" value="ECO:0007669"/>
    <property type="project" value="UniProtKB-EC"/>
</dbReference>
<evidence type="ECO:0000256" key="3">
    <source>
        <dbReference type="ARBA" id="ARBA00022801"/>
    </source>
</evidence>
<feature type="binding site" evidence="7">
    <location>
        <position position="435"/>
    </location>
    <ligand>
        <name>Mn(2+)</name>
        <dbReference type="ChEBI" id="CHEBI:29035"/>
        <label>2</label>
    </ligand>
</feature>
<feature type="binding site" evidence="7">
    <location>
        <position position="351"/>
    </location>
    <ligand>
        <name>Mn(2+)</name>
        <dbReference type="ChEBI" id="CHEBI:29035"/>
        <label>1</label>
    </ligand>
</feature>
<keyword evidence="3 7" id="KW-0378">Hydrolase</keyword>
<feature type="binding site" evidence="7">
    <location>
        <position position="435"/>
    </location>
    <ligand>
        <name>Mn(2+)</name>
        <dbReference type="ChEBI" id="CHEBI:29035"/>
        <label>1</label>
    </ligand>
</feature>
<dbReference type="InterPro" id="IPR000994">
    <property type="entry name" value="Pept_M24"/>
</dbReference>
<evidence type="ECO:0000256" key="4">
    <source>
        <dbReference type="ARBA" id="ARBA00022997"/>
    </source>
</evidence>
<evidence type="ECO:0000313" key="11">
    <source>
        <dbReference type="Proteomes" id="UP000017820"/>
    </source>
</evidence>
<dbReference type="GO" id="GO:0004177">
    <property type="term" value="F:aminopeptidase activity"/>
    <property type="evidence" value="ECO:0007669"/>
    <property type="project" value="UniProtKB-KW"/>
</dbReference>
<dbReference type="NCBIfam" id="NF010133">
    <property type="entry name" value="PRK13607.1"/>
    <property type="match status" value="1"/>
</dbReference>
<dbReference type="AlphaFoldDB" id="V4HUL4"/>
<dbReference type="EMBL" id="AUSV01000106">
    <property type="protein sequence ID" value="ESP91609.1"/>
    <property type="molecule type" value="Genomic_DNA"/>
</dbReference>
<feature type="domain" description="Xaa-Pro dipeptidase N-terminal" evidence="9">
    <location>
        <begin position="22"/>
        <end position="170"/>
    </location>
</feature>
<keyword evidence="6 7" id="KW-0464">Manganese</keyword>
<dbReference type="InterPro" id="IPR001131">
    <property type="entry name" value="Peptidase_M24B_aminopep-P_CS"/>
</dbReference>
<keyword evidence="5 7" id="KW-0482">Metalloprotease</keyword>
<dbReference type="PATRIC" id="fig|1353533.3.peg.4117"/>
<dbReference type="InterPro" id="IPR052433">
    <property type="entry name" value="X-Pro_dipept-like"/>
</dbReference>
<keyword evidence="10" id="KW-0031">Aminopeptidase</keyword>
<dbReference type="InterPro" id="IPR022846">
    <property type="entry name" value="X_Pro_dipept"/>
</dbReference>
<dbReference type="PANTHER" id="PTHR43226">
    <property type="entry name" value="XAA-PRO AMINOPEPTIDASE 3"/>
    <property type="match status" value="1"/>
</dbReference>
<dbReference type="HAMAP" id="MF_01279">
    <property type="entry name" value="X_Pro_dipeptid"/>
    <property type="match status" value="1"/>
</dbReference>
<keyword evidence="4 7" id="KW-0224">Dipeptidase</keyword>
<feature type="binding site" evidence="7">
    <location>
        <position position="270"/>
    </location>
    <ligand>
        <name>Mn(2+)</name>
        <dbReference type="ChEBI" id="CHEBI:29035"/>
        <label>1</label>
    </ligand>
</feature>
<dbReference type="Pfam" id="PF00557">
    <property type="entry name" value="Peptidase_M24"/>
    <property type="match status" value="1"/>
</dbReference>
<protein>
    <recommendedName>
        <fullName evidence="7">Xaa-Pro dipeptidase</fullName>
        <shortName evidence="7">X-Pro dipeptidase</shortName>
        <ecNumber evidence="7">3.4.13.9</ecNumber>
    </recommendedName>
    <alternativeName>
        <fullName evidence="7">Imidodipeptidase</fullName>
    </alternativeName>
    <alternativeName>
        <fullName evidence="7">Proline dipeptidase</fullName>
        <shortName evidence="7">Prolidase</shortName>
    </alternativeName>
</protein>
<dbReference type="InterPro" id="IPR048819">
    <property type="entry name" value="PepQ_N"/>
</dbReference>
<evidence type="ECO:0000256" key="1">
    <source>
        <dbReference type="ARBA" id="ARBA00022670"/>
    </source>
</evidence>
<dbReference type="InterPro" id="IPR029149">
    <property type="entry name" value="Creatin/AminoP/Spt16_N"/>
</dbReference>
<dbReference type="Gene3D" id="3.90.230.10">
    <property type="entry name" value="Creatinase/methionine aminopeptidase superfamily"/>
    <property type="match status" value="1"/>
</dbReference>
<comment type="caution">
    <text evidence="10">The sequence shown here is derived from an EMBL/GenBank/DDBJ whole genome shotgun (WGS) entry which is preliminary data.</text>
</comment>
<dbReference type="EC" id="3.4.13.9" evidence="7"/>
<evidence type="ECO:0000313" key="10">
    <source>
        <dbReference type="EMBL" id="ESP91609.1"/>
    </source>
</evidence>
<feature type="binding site" evidence="7">
    <location>
        <position position="396"/>
    </location>
    <ligand>
        <name>Mn(2+)</name>
        <dbReference type="ChEBI" id="CHEBI:29035"/>
        <label>1</label>
    </ligand>
</feature>
<evidence type="ECO:0000259" key="9">
    <source>
        <dbReference type="Pfam" id="PF21216"/>
    </source>
</evidence>
<evidence type="ECO:0000256" key="7">
    <source>
        <dbReference type="HAMAP-Rule" id="MF_01279"/>
    </source>
</evidence>
<evidence type="ECO:0000256" key="6">
    <source>
        <dbReference type="ARBA" id="ARBA00023211"/>
    </source>
</evidence>
<gene>
    <name evidence="7" type="primary">pepQ</name>
    <name evidence="10" type="ORF">PL2TA16_00161</name>
</gene>
<dbReference type="Pfam" id="PF21216">
    <property type="entry name" value="PepQ_N"/>
    <property type="match status" value="1"/>
</dbReference>
<dbReference type="Proteomes" id="UP000017820">
    <property type="component" value="Unassembled WGS sequence"/>
</dbReference>
<feature type="binding site" evidence="7">
    <location>
        <position position="270"/>
    </location>
    <ligand>
        <name>Mn(2+)</name>
        <dbReference type="ChEBI" id="CHEBI:29035"/>
        <label>2</label>
    </ligand>
</feature>
<comment type="catalytic activity">
    <reaction evidence="7">
        <text>Xaa-L-Pro dipeptide + H2O = an L-alpha-amino acid + L-proline</text>
        <dbReference type="Rhea" id="RHEA:76407"/>
        <dbReference type="ChEBI" id="CHEBI:15377"/>
        <dbReference type="ChEBI" id="CHEBI:59869"/>
        <dbReference type="ChEBI" id="CHEBI:60039"/>
        <dbReference type="ChEBI" id="CHEBI:195196"/>
        <dbReference type="EC" id="3.4.13.9"/>
    </reaction>
</comment>
<dbReference type="InterPro" id="IPR036005">
    <property type="entry name" value="Creatinase/aminopeptidase-like"/>
</dbReference>
<dbReference type="GO" id="GO:0005829">
    <property type="term" value="C:cytosol"/>
    <property type="evidence" value="ECO:0007669"/>
    <property type="project" value="TreeGrafter"/>
</dbReference>
<feature type="binding site" evidence="7">
    <location>
        <position position="259"/>
    </location>
    <ligand>
        <name>Mn(2+)</name>
        <dbReference type="ChEBI" id="CHEBI:29035"/>
        <label>2</label>
    </ligand>
</feature>